<dbReference type="Gene3D" id="1.25.40.390">
    <property type="match status" value="1"/>
</dbReference>
<dbReference type="PROSITE" id="PS51257">
    <property type="entry name" value="PROKAR_LIPOPROTEIN"/>
    <property type="match status" value="1"/>
</dbReference>
<organism evidence="2 3">
    <name type="scientific">Sphingobacterium phlebotomi</name>
    <dbReference type="NCBI Taxonomy" id="2605433"/>
    <lineage>
        <taxon>Bacteria</taxon>
        <taxon>Pseudomonadati</taxon>
        <taxon>Bacteroidota</taxon>
        <taxon>Sphingobacteriia</taxon>
        <taxon>Sphingobacteriales</taxon>
        <taxon>Sphingobacteriaceae</taxon>
        <taxon>Sphingobacterium</taxon>
    </lineage>
</organism>
<dbReference type="AlphaFoldDB" id="A0A5D4HGL0"/>
<feature type="chain" id="PRO_5022918524" evidence="1">
    <location>
        <begin position="27"/>
        <end position="496"/>
    </location>
</feature>
<dbReference type="Pfam" id="PF12771">
    <property type="entry name" value="SusD-like_2"/>
    <property type="match status" value="1"/>
</dbReference>
<reference evidence="2 3" key="1">
    <citation type="submission" date="2019-08" db="EMBL/GenBank/DDBJ databases">
        <title>Phlebobacter frassis gen. nov. sp. nov., a new member of family Sphingobacteriaceae isolated from sand fly rearing media.</title>
        <authorList>
            <person name="Kakumanu M.L."/>
            <person name="Marayati B.F."/>
            <person name="Wada-Katsumata A."/>
            <person name="Wasserberg G."/>
            <person name="Schal C."/>
            <person name="Apperson C.S."/>
            <person name="Ponnusamy L."/>
        </authorList>
    </citation>
    <scope>NUCLEOTIDE SEQUENCE [LARGE SCALE GENOMIC DNA]</scope>
    <source>
        <strain evidence="2 3">SSI9</strain>
    </source>
</reference>
<dbReference type="InterPro" id="IPR041662">
    <property type="entry name" value="SusD-like_2"/>
</dbReference>
<dbReference type="InterPro" id="IPR011990">
    <property type="entry name" value="TPR-like_helical_dom_sf"/>
</dbReference>
<comment type="caution">
    <text evidence="2">The sequence shown here is derived from an EMBL/GenBank/DDBJ whole genome shotgun (WGS) entry which is preliminary data.</text>
</comment>
<keyword evidence="1" id="KW-0732">Signal</keyword>
<gene>
    <name evidence="2" type="ORF">FXV77_01415</name>
</gene>
<feature type="signal peptide" evidence="1">
    <location>
        <begin position="1"/>
        <end position="26"/>
    </location>
</feature>
<evidence type="ECO:0000313" key="2">
    <source>
        <dbReference type="EMBL" id="TYR37970.1"/>
    </source>
</evidence>
<keyword evidence="3" id="KW-1185">Reference proteome</keyword>
<name>A0A5D4HGL0_9SPHI</name>
<dbReference type="RefSeq" id="WP_148917435.1">
    <property type="nucleotide sequence ID" value="NZ_VTAV01000001.1"/>
</dbReference>
<dbReference type="Proteomes" id="UP000322362">
    <property type="component" value="Unassembled WGS sequence"/>
</dbReference>
<sequence>MKSIFNTYILPATLSTVFMMSSCSHFEDMNVDPNNIDVVVPNALMNPLLYDMGTFSSNRNYDFTWQLMQVGFPYPATATGVHRYDITPTAGNGTWNKGYTWLRSIREMEEAAINTDQPVYLAVAKTLQAYSIGMLTDAFGDVPFSEAIQLDDGISTPIFDEQETIYRALIDGLEEANDIYATTESEMSNNDILFGNSGDNNENITTKEKWRKFNNSLLMRLLLRTSKRTEMNSYDRLKEIIEAPDKYPVFESNADAAILKISGLSPFNYAWNRRQDYTLTITKAEFFVNMLNDYEDPRRPFFMSRALSVPEKEDLGYKGIPAAHAPAATFPFTPSIPNPDLMIPESLGTVVHEIIMPYAEVEFIKSEVYLHFGDLNNAEEAYKKGTIAGITQWIGIPSPGEAYFENPLTSFNGTLERIMNQKYLALYMCDYQQWFEHRRTGYPVLPKTEYMLHGGEMPKRFMYHDRLSITNPENYRIASDKLEHGDSPLSRVWWEK</sequence>
<keyword evidence="2" id="KW-0449">Lipoprotein</keyword>
<dbReference type="SUPFAM" id="SSF48452">
    <property type="entry name" value="TPR-like"/>
    <property type="match status" value="1"/>
</dbReference>
<evidence type="ECO:0000313" key="3">
    <source>
        <dbReference type="Proteomes" id="UP000322362"/>
    </source>
</evidence>
<proteinExistence type="predicted"/>
<evidence type="ECO:0000256" key="1">
    <source>
        <dbReference type="SAM" id="SignalP"/>
    </source>
</evidence>
<protein>
    <submittedName>
        <fullName evidence="2">SusD/RagB family nutrient-binding outer membrane lipoprotein</fullName>
    </submittedName>
</protein>
<dbReference type="EMBL" id="VTAV01000001">
    <property type="protein sequence ID" value="TYR37970.1"/>
    <property type="molecule type" value="Genomic_DNA"/>
</dbReference>
<accession>A0A5D4HGL0</accession>